<dbReference type="AlphaFoldDB" id="A0A383EH87"/>
<accession>A0A383EH87</accession>
<dbReference type="SUPFAM" id="SSF55729">
    <property type="entry name" value="Acyl-CoA N-acyltransferases (Nat)"/>
    <property type="match status" value="1"/>
</dbReference>
<dbReference type="EMBL" id="UINC01225637">
    <property type="protein sequence ID" value="SVE55793.1"/>
    <property type="molecule type" value="Genomic_DNA"/>
</dbReference>
<organism evidence="2">
    <name type="scientific">marine metagenome</name>
    <dbReference type="NCBI Taxonomy" id="408172"/>
    <lineage>
        <taxon>unclassified sequences</taxon>
        <taxon>metagenomes</taxon>
        <taxon>ecological metagenomes</taxon>
    </lineage>
</organism>
<dbReference type="InterPro" id="IPR016181">
    <property type="entry name" value="Acyl_CoA_acyltransferase"/>
</dbReference>
<evidence type="ECO:0000259" key="1">
    <source>
        <dbReference type="Pfam" id="PF13302"/>
    </source>
</evidence>
<dbReference type="GO" id="GO:0016747">
    <property type="term" value="F:acyltransferase activity, transferring groups other than amino-acyl groups"/>
    <property type="evidence" value="ECO:0007669"/>
    <property type="project" value="InterPro"/>
</dbReference>
<sequence>MFRARPQDEKDLFRWRNDEQSVAMSLDNHRITWKEHTAWYSNALNSKYKYIYFASDPNIDDLIGTVRFDIESYSSKETNPDKINPTFADVSIIVNPVVRGQRLCVPLLTSGITEFRKIYNIPITAHIKQENTASIHCFEKANFVFVNRYEKSFLYLMKMPVF</sequence>
<gene>
    <name evidence="2" type="ORF">METZ01_LOCUS508647</name>
</gene>
<name>A0A383EH87_9ZZZZ</name>
<dbReference type="Pfam" id="PF13302">
    <property type="entry name" value="Acetyltransf_3"/>
    <property type="match status" value="1"/>
</dbReference>
<evidence type="ECO:0000313" key="2">
    <source>
        <dbReference type="EMBL" id="SVE55793.1"/>
    </source>
</evidence>
<protein>
    <recommendedName>
        <fullName evidence="1">N-acetyltransferase domain-containing protein</fullName>
    </recommendedName>
</protein>
<dbReference type="Gene3D" id="3.40.630.30">
    <property type="match status" value="1"/>
</dbReference>
<reference evidence="2" key="1">
    <citation type="submission" date="2018-05" db="EMBL/GenBank/DDBJ databases">
        <authorList>
            <person name="Lanie J.A."/>
            <person name="Ng W.-L."/>
            <person name="Kazmierczak K.M."/>
            <person name="Andrzejewski T.M."/>
            <person name="Davidsen T.M."/>
            <person name="Wayne K.J."/>
            <person name="Tettelin H."/>
            <person name="Glass J.I."/>
            <person name="Rusch D."/>
            <person name="Podicherti R."/>
            <person name="Tsui H.-C.T."/>
            <person name="Winkler M.E."/>
        </authorList>
    </citation>
    <scope>NUCLEOTIDE SEQUENCE</scope>
</reference>
<feature type="domain" description="N-acetyltransferase" evidence="1">
    <location>
        <begin position="4"/>
        <end position="143"/>
    </location>
</feature>
<proteinExistence type="predicted"/>
<dbReference type="InterPro" id="IPR000182">
    <property type="entry name" value="GNAT_dom"/>
</dbReference>